<keyword evidence="2" id="KW-0472">Membrane</keyword>
<evidence type="ECO:0000313" key="4">
    <source>
        <dbReference type="Proteomes" id="UP000593686"/>
    </source>
</evidence>
<protein>
    <submittedName>
        <fullName evidence="3">Spike protein/glycoprotein</fullName>
    </submittedName>
</protein>
<evidence type="ECO:0000313" key="3">
    <source>
        <dbReference type="EMBL" id="QOR59421.1"/>
    </source>
</evidence>
<dbReference type="EMBL" id="MT774389">
    <property type="protein sequence ID" value="QOR59421.1"/>
    <property type="molecule type" value="Genomic_DNA"/>
</dbReference>
<organism evidence="3 4">
    <name type="scientific">uncultured phage cr116_1</name>
    <dbReference type="NCBI Taxonomy" id="2772073"/>
    <lineage>
        <taxon>Viruses</taxon>
        <taxon>Duplodnaviria</taxon>
        <taxon>Heunggongvirae</taxon>
        <taxon>Uroviricota</taxon>
        <taxon>Caudoviricetes</taxon>
        <taxon>Crassvirales</taxon>
        <taxon>Steigviridae</taxon>
        <taxon>Asinivirinae</taxon>
        <taxon>Pamirivirus</taxon>
        <taxon>Pamirivirus faecium</taxon>
    </lineage>
</organism>
<reference evidence="3 4" key="1">
    <citation type="submission" date="2020-07" db="EMBL/GenBank/DDBJ databases">
        <title>Taxonomic proposal: Crassvirales, a new order of highly abundant and diverse bacterial viruses.</title>
        <authorList>
            <person name="Shkoporov A.N."/>
            <person name="Stockdale S.R."/>
            <person name="Guerin E."/>
            <person name="Ross R.P."/>
            <person name="Hill C."/>
        </authorList>
    </citation>
    <scope>NUCLEOTIDE SEQUENCE [LARGE SCALE GENOMIC DNA]</scope>
</reference>
<dbReference type="GeneID" id="65129983"/>
<accession>A0A7M1RZU0</accession>
<dbReference type="RefSeq" id="YP_010111579.1">
    <property type="nucleotide sequence ID" value="NC_055882.1"/>
</dbReference>
<evidence type="ECO:0000256" key="1">
    <source>
        <dbReference type="SAM" id="Coils"/>
    </source>
</evidence>
<keyword evidence="2" id="KW-1133">Transmembrane helix</keyword>
<dbReference type="KEGG" id="vg:65129983"/>
<name>A0A7M1RZU0_9CAUD</name>
<keyword evidence="2" id="KW-0812">Transmembrane</keyword>
<feature type="transmembrane region" description="Helical" evidence="2">
    <location>
        <begin position="47"/>
        <end position="66"/>
    </location>
</feature>
<feature type="coiled-coil region" evidence="1">
    <location>
        <begin position="231"/>
        <end position="258"/>
    </location>
</feature>
<evidence type="ECO:0000256" key="2">
    <source>
        <dbReference type="SAM" id="Phobius"/>
    </source>
</evidence>
<dbReference type="Proteomes" id="UP000593686">
    <property type="component" value="Genome"/>
</dbReference>
<keyword evidence="4" id="KW-1185">Reference proteome</keyword>
<proteinExistence type="predicted"/>
<keyword evidence="1" id="KW-0175">Coiled coil</keyword>
<sequence length="298" mass="32116">MEKTYVFDTAESGGLNSSALIASLMQNKGVDPNLMAMLTNASKNQDAWGGSGCWFMWVILLFWLWGGNGYGNGFGRCAAEGIPNQLNNDFGREVLLQAINGNGQALSQLATTLNCDINSLQTAIGNVQNSVQSVASQVGMTGQQIINSIQQGNCSLGNQLAQCCCSVKDAITRTNYENQLSNVNQTNTLQNAINFVNSSVERGFAASNYVTAQQTCDLKNAIAQQTTLINDKFCQLEMREMQNKIDALRQENSQLALAASQQAQTASIINQVRPTPSPAYVVANPYCNCGNSYNGCNC</sequence>